<reference evidence="1 2" key="1">
    <citation type="journal article" date="2022" name="Plant J.">
        <title>Chromosome-level genome of Camellia lanceoleosa provides a valuable resource for understanding genome evolution and self-incompatibility.</title>
        <authorList>
            <person name="Gong W."/>
            <person name="Xiao S."/>
            <person name="Wang L."/>
            <person name="Liao Z."/>
            <person name="Chang Y."/>
            <person name="Mo W."/>
            <person name="Hu G."/>
            <person name="Li W."/>
            <person name="Zhao G."/>
            <person name="Zhu H."/>
            <person name="Hu X."/>
            <person name="Ji K."/>
            <person name="Xiang X."/>
            <person name="Song Q."/>
            <person name="Yuan D."/>
            <person name="Jin S."/>
            <person name="Zhang L."/>
        </authorList>
    </citation>
    <scope>NUCLEOTIDE SEQUENCE [LARGE SCALE GENOMIC DNA]</scope>
    <source>
        <strain evidence="1">SQ_2022a</strain>
    </source>
</reference>
<evidence type="ECO:0000313" key="1">
    <source>
        <dbReference type="EMBL" id="KAI8012568.1"/>
    </source>
</evidence>
<gene>
    <name evidence="1" type="ORF">LOK49_LG06G01405</name>
</gene>
<evidence type="ECO:0000313" key="2">
    <source>
        <dbReference type="Proteomes" id="UP001060215"/>
    </source>
</evidence>
<keyword evidence="2" id="KW-1185">Reference proteome</keyword>
<accession>A0ACC0HIT2</accession>
<dbReference type="EMBL" id="CM045762">
    <property type="protein sequence ID" value="KAI8012568.1"/>
    <property type="molecule type" value="Genomic_DNA"/>
</dbReference>
<protein>
    <submittedName>
        <fullName evidence="1">Uncharacterized protein</fullName>
    </submittedName>
</protein>
<organism evidence="1 2">
    <name type="scientific">Camellia lanceoleosa</name>
    <dbReference type="NCBI Taxonomy" id="1840588"/>
    <lineage>
        <taxon>Eukaryota</taxon>
        <taxon>Viridiplantae</taxon>
        <taxon>Streptophyta</taxon>
        <taxon>Embryophyta</taxon>
        <taxon>Tracheophyta</taxon>
        <taxon>Spermatophyta</taxon>
        <taxon>Magnoliopsida</taxon>
        <taxon>eudicotyledons</taxon>
        <taxon>Gunneridae</taxon>
        <taxon>Pentapetalae</taxon>
        <taxon>asterids</taxon>
        <taxon>Ericales</taxon>
        <taxon>Theaceae</taxon>
        <taxon>Camellia</taxon>
    </lineage>
</organism>
<sequence>MVFATPPEFLRSGAGQLIDLHRCRHRSQPRRHRRVPPGGARTPHRSRIVSHQLESILRHRPSQVQELEASLRARSQQQQVRRKIPSGFSKIAESEVLRSLFQRVRRQCPHSVVHFVRIDYSLVRLLV</sequence>
<comment type="caution">
    <text evidence="1">The sequence shown here is derived from an EMBL/GenBank/DDBJ whole genome shotgun (WGS) entry which is preliminary data.</text>
</comment>
<dbReference type="Proteomes" id="UP001060215">
    <property type="component" value="Chromosome 5"/>
</dbReference>
<proteinExistence type="predicted"/>
<name>A0ACC0HIT2_9ERIC</name>